<evidence type="ECO:0000256" key="2">
    <source>
        <dbReference type="ARBA" id="ARBA00022723"/>
    </source>
</evidence>
<name>A0A496PK69_9MICC</name>
<sequence length="263" mass="28178">MFVPADRPERFEKAAQRASAVIIDLEDAVSPDARPAAREALVASQLDPATTIVRINARGTEDHELDVNALRQTAYRYVMVPKAAVPAELPVLDGLGKPYKIVALVETALGVAQAEQIAAAPDVVAMMWGAEDLVASTEGTASRRAGGEYRDLARYARVRVFVAAKAFGRVAIDSVYLDLGDAEGLDAEVEDALAWGFEAKAVLHPDQAARVRVGFVPDDAQLAWARGVLSAAQEQPGAFRFEGAMVDEVVLKKARMLVRRAAG</sequence>
<evidence type="ECO:0000259" key="6">
    <source>
        <dbReference type="Pfam" id="PF03328"/>
    </source>
</evidence>
<organism evidence="7 8">
    <name type="scientific">Galactobacter caseinivorans</name>
    <dbReference type="NCBI Taxonomy" id="2676123"/>
    <lineage>
        <taxon>Bacteria</taxon>
        <taxon>Bacillati</taxon>
        <taxon>Actinomycetota</taxon>
        <taxon>Actinomycetes</taxon>
        <taxon>Micrococcales</taxon>
        <taxon>Micrococcaceae</taxon>
        <taxon>Galactobacter</taxon>
    </lineage>
</organism>
<proteinExistence type="predicted"/>
<evidence type="ECO:0000313" key="7">
    <source>
        <dbReference type="EMBL" id="RKW70902.1"/>
    </source>
</evidence>
<evidence type="ECO:0000313" key="8">
    <source>
        <dbReference type="Proteomes" id="UP000273119"/>
    </source>
</evidence>
<evidence type="ECO:0000256" key="5">
    <source>
        <dbReference type="PIRSR" id="PIRSR015582-2"/>
    </source>
</evidence>
<protein>
    <submittedName>
        <fullName evidence="7">CoA ester lyase</fullName>
    </submittedName>
</protein>
<dbReference type="Gene3D" id="3.20.20.60">
    <property type="entry name" value="Phosphoenolpyruvate-binding domains"/>
    <property type="match status" value="1"/>
</dbReference>
<dbReference type="GO" id="GO:0000287">
    <property type="term" value="F:magnesium ion binding"/>
    <property type="evidence" value="ECO:0007669"/>
    <property type="project" value="TreeGrafter"/>
</dbReference>
<dbReference type="InterPro" id="IPR015813">
    <property type="entry name" value="Pyrv/PenolPyrv_kinase-like_dom"/>
</dbReference>
<feature type="binding site" evidence="5">
    <location>
        <position position="106"/>
    </location>
    <ligand>
        <name>Mg(2+)</name>
        <dbReference type="ChEBI" id="CHEBI:18420"/>
    </ligand>
</feature>
<keyword evidence="7" id="KW-0456">Lyase</keyword>
<dbReference type="Pfam" id="PF03328">
    <property type="entry name" value="HpcH_HpaI"/>
    <property type="match status" value="1"/>
</dbReference>
<dbReference type="PANTHER" id="PTHR32308">
    <property type="entry name" value="LYASE BETA SUBUNIT, PUTATIVE (AFU_ORTHOLOGUE AFUA_4G13030)-RELATED"/>
    <property type="match status" value="1"/>
</dbReference>
<dbReference type="PIRSF" id="PIRSF015582">
    <property type="entry name" value="Cit_lyase_B"/>
    <property type="match status" value="1"/>
</dbReference>
<feature type="binding site" evidence="5">
    <location>
        <position position="132"/>
    </location>
    <ligand>
        <name>Mg(2+)</name>
        <dbReference type="ChEBI" id="CHEBI:18420"/>
    </ligand>
</feature>
<reference evidence="7 8" key="1">
    <citation type="submission" date="2018-07" db="EMBL/GenBank/DDBJ databases">
        <title>Arthrobacter sp. nov., isolated from raw cow's milk with high bacterial count.</title>
        <authorList>
            <person name="Hahne J."/>
            <person name="Isele D."/>
            <person name="Lipski A."/>
        </authorList>
    </citation>
    <scope>NUCLEOTIDE SEQUENCE [LARGE SCALE GENOMIC DNA]</scope>
    <source>
        <strain evidence="7 8">JZ R-183</strain>
    </source>
</reference>
<evidence type="ECO:0000256" key="3">
    <source>
        <dbReference type="ARBA" id="ARBA00022842"/>
    </source>
</evidence>
<dbReference type="AlphaFoldDB" id="A0A496PK69"/>
<dbReference type="InterPro" id="IPR040442">
    <property type="entry name" value="Pyrv_kinase-like_dom_sf"/>
</dbReference>
<dbReference type="InterPro" id="IPR011206">
    <property type="entry name" value="Citrate_lyase_beta/mcl1/mcl2"/>
</dbReference>
<dbReference type="InterPro" id="IPR005000">
    <property type="entry name" value="Aldolase/citrate-lyase_domain"/>
</dbReference>
<gene>
    <name evidence="7" type="ORF">DWQ67_06570</name>
</gene>
<dbReference type="Proteomes" id="UP000273119">
    <property type="component" value="Unassembled WGS sequence"/>
</dbReference>
<accession>A0A496PK69</accession>
<dbReference type="EMBL" id="QQXL01000003">
    <property type="protein sequence ID" value="RKW70902.1"/>
    <property type="molecule type" value="Genomic_DNA"/>
</dbReference>
<evidence type="ECO:0000256" key="1">
    <source>
        <dbReference type="ARBA" id="ARBA00001946"/>
    </source>
</evidence>
<dbReference type="GO" id="GO:0016829">
    <property type="term" value="F:lyase activity"/>
    <property type="evidence" value="ECO:0007669"/>
    <property type="project" value="UniProtKB-KW"/>
</dbReference>
<evidence type="ECO:0000256" key="4">
    <source>
        <dbReference type="PIRSR" id="PIRSR015582-1"/>
    </source>
</evidence>
<comment type="caution">
    <text evidence="7">The sequence shown here is derived from an EMBL/GenBank/DDBJ whole genome shotgun (WGS) entry which is preliminary data.</text>
</comment>
<dbReference type="GO" id="GO:0006107">
    <property type="term" value="P:oxaloacetate metabolic process"/>
    <property type="evidence" value="ECO:0007669"/>
    <property type="project" value="TreeGrafter"/>
</dbReference>
<keyword evidence="3 5" id="KW-0460">Magnesium</keyword>
<feature type="binding site" evidence="4">
    <location>
        <position position="106"/>
    </location>
    <ligand>
        <name>substrate</name>
    </ligand>
</feature>
<keyword evidence="2 5" id="KW-0479">Metal-binding</keyword>
<feature type="binding site" evidence="4">
    <location>
        <position position="54"/>
    </location>
    <ligand>
        <name>substrate</name>
    </ligand>
</feature>
<comment type="cofactor">
    <cofactor evidence="1">
        <name>Mg(2+)</name>
        <dbReference type="ChEBI" id="CHEBI:18420"/>
    </cofactor>
</comment>
<keyword evidence="8" id="KW-1185">Reference proteome</keyword>
<feature type="domain" description="HpcH/HpaI aldolase/citrate lyase" evidence="6">
    <location>
        <begin position="1"/>
        <end position="205"/>
    </location>
</feature>
<dbReference type="PANTHER" id="PTHR32308:SF10">
    <property type="entry name" value="CITRATE LYASE SUBUNIT BETA"/>
    <property type="match status" value="1"/>
</dbReference>
<dbReference type="SUPFAM" id="SSF51621">
    <property type="entry name" value="Phosphoenolpyruvate/pyruvate domain"/>
    <property type="match status" value="1"/>
</dbReference>